<dbReference type="PANTHER" id="PTHR23334">
    <property type="entry name" value="CCAAT/ENHANCER BINDING PROTEIN"/>
    <property type="match status" value="1"/>
</dbReference>
<dbReference type="GO" id="GO:0006351">
    <property type="term" value="P:DNA-templated transcription"/>
    <property type="evidence" value="ECO:0007669"/>
    <property type="project" value="InterPro"/>
</dbReference>
<feature type="region of interest" description="Disordered" evidence="3">
    <location>
        <begin position="1"/>
        <end position="21"/>
    </location>
</feature>
<evidence type="ECO:0000256" key="2">
    <source>
        <dbReference type="ARBA" id="ARBA00023163"/>
    </source>
</evidence>
<keyword evidence="5" id="KW-1185">Reference proteome</keyword>
<dbReference type="Proteomes" id="UP000228380">
    <property type="component" value="Chromosome 2"/>
</dbReference>
<keyword evidence="2" id="KW-0804">Transcription</keyword>
<dbReference type="AlphaFoldDB" id="A0A8B8ZIC3"/>
<gene>
    <name evidence="6" type="primary">LOC108511914</name>
</gene>
<sequence length="313" mass="34271">MDDLDLDFPNPEVFPGPDVGDQMPGNCWIDGFFDESVKDMPRHSCTHTHTCNPPGGDLSHTHTCFHAHTRILSAPSNETSSESAEKSSSKKRPIGNREAVRKYREKKKAHTASLEDEIVQLRALNQQLMKRLQGQVALEAEVARLRCLLVDIRGRIEGEIGAFPYNRAARMGGDLVSNATQGNLFGAHIINSCNVRCDDQINCMQSVMQGEDGDEDGALDGENFDACEIGNIRCMGSSSTGSKVILTCGHGNANGNAMAAGCSSKAKKTKAHLDRAEFLRVQRNGLERIMCSSNNRWLTMFGMNLTQSVQQSV</sequence>
<evidence type="ECO:0000256" key="3">
    <source>
        <dbReference type="SAM" id="MobiDB-lite"/>
    </source>
</evidence>
<feature type="domain" description="BZIP" evidence="4">
    <location>
        <begin position="84"/>
        <end position="151"/>
    </location>
</feature>
<keyword evidence="1" id="KW-0805">Transcription regulation</keyword>
<dbReference type="InterPro" id="IPR004827">
    <property type="entry name" value="bZIP"/>
</dbReference>
<evidence type="ECO:0000313" key="6">
    <source>
        <dbReference type="RefSeq" id="XP_038973911.1"/>
    </source>
</evidence>
<dbReference type="PANTHER" id="PTHR23334:SF49">
    <property type="entry name" value="BASIC LEUCINE ZIPPER 23"/>
    <property type="match status" value="1"/>
</dbReference>
<reference evidence="6" key="2">
    <citation type="submission" date="2025-08" db="UniProtKB">
        <authorList>
            <consortium name="RefSeq"/>
        </authorList>
    </citation>
    <scope>IDENTIFICATION</scope>
    <source>
        <tissue evidence="6">Young leaves</tissue>
    </source>
</reference>
<dbReference type="GO" id="GO:0000978">
    <property type="term" value="F:RNA polymerase II cis-regulatory region sequence-specific DNA binding"/>
    <property type="evidence" value="ECO:0007669"/>
    <property type="project" value="TreeGrafter"/>
</dbReference>
<evidence type="ECO:0000313" key="5">
    <source>
        <dbReference type="Proteomes" id="UP000228380"/>
    </source>
</evidence>
<dbReference type="SUPFAM" id="SSF57959">
    <property type="entry name" value="Leucine zipper domain"/>
    <property type="match status" value="1"/>
</dbReference>
<evidence type="ECO:0000256" key="1">
    <source>
        <dbReference type="ARBA" id="ARBA00023015"/>
    </source>
</evidence>
<feature type="region of interest" description="Disordered" evidence="3">
    <location>
        <begin position="75"/>
        <end position="108"/>
    </location>
</feature>
<evidence type="ECO:0000259" key="4">
    <source>
        <dbReference type="SMART" id="SM00338"/>
    </source>
</evidence>
<dbReference type="InterPro" id="IPR031106">
    <property type="entry name" value="C/EBP"/>
</dbReference>
<proteinExistence type="predicted"/>
<dbReference type="KEGG" id="pda:108511914"/>
<name>A0A8B8ZIC3_PHODC</name>
<dbReference type="OrthoDB" id="1905076at2759"/>
<dbReference type="Pfam" id="PF07716">
    <property type="entry name" value="bZIP_2"/>
    <property type="match status" value="1"/>
</dbReference>
<dbReference type="SMART" id="SM00338">
    <property type="entry name" value="BRLZ"/>
    <property type="match status" value="1"/>
</dbReference>
<dbReference type="CDD" id="cd14686">
    <property type="entry name" value="bZIP"/>
    <property type="match status" value="1"/>
</dbReference>
<dbReference type="InterPro" id="IPR046347">
    <property type="entry name" value="bZIP_sf"/>
</dbReference>
<dbReference type="GeneID" id="108511914"/>
<protein>
    <submittedName>
        <fullName evidence="6">Basic leucine zipper 23-like isoform X1</fullName>
    </submittedName>
</protein>
<dbReference type="RefSeq" id="XP_038973911.1">
    <property type="nucleotide sequence ID" value="XM_039117983.1"/>
</dbReference>
<accession>A0A8B8ZIC3</accession>
<reference evidence="5" key="1">
    <citation type="journal article" date="2019" name="Nat. Commun.">
        <title>Genome-wide association mapping of date palm fruit traits.</title>
        <authorList>
            <person name="Hazzouri K.M."/>
            <person name="Gros-Balthazard M."/>
            <person name="Flowers J.M."/>
            <person name="Copetti D."/>
            <person name="Lemansour A."/>
            <person name="Lebrun M."/>
            <person name="Masmoudi K."/>
            <person name="Ferrand S."/>
            <person name="Dhar M.I."/>
            <person name="Fresquez Z.A."/>
            <person name="Rosas U."/>
            <person name="Zhang J."/>
            <person name="Talag J."/>
            <person name="Lee S."/>
            <person name="Kudrna D."/>
            <person name="Powell R.F."/>
            <person name="Leitch I.J."/>
            <person name="Krueger R.R."/>
            <person name="Wing R.A."/>
            <person name="Amiri K.M.A."/>
            <person name="Purugganan M.D."/>
        </authorList>
    </citation>
    <scope>NUCLEOTIDE SEQUENCE [LARGE SCALE GENOMIC DNA]</scope>
    <source>
        <strain evidence="5">cv. Khalas</strain>
    </source>
</reference>
<dbReference type="Gene3D" id="1.20.5.170">
    <property type="match status" value="1"/>
</dbReference>
<dbReference type="GO" id="GO:0000981">
    <property type="term" value="F:DNA-binding transcription factor activity, RNA polymerase II-specific"/>
    <property type="evidence" value="ECO:0007669"/>
    <property type="project" value="TreeGrafter"/>
</dbReference>
<organism evidence="5 6">
    <name type="scientific">Phoenix dactylifera</name>
    <name type="common">Date palm</name>
    <dbReference type="NCBI Taxonomy" id="42345"/>
    <lineage>
        <taxon>Eukaryota</taxon>
        <taxon>Viridiplantae</taxon>
        <taxon>Streptophyta</taxon>
        <taxon>Embryophyta</taxon>
        <taxon>Tracheophyta</taxon>
        <taxon>Spermatophyta</taxon>
        <taxon>Magnoliopsida</taxon>
        <taxon>Liliopsida</taxon>
        <taxon>Arecaceae</taxon>
        <taxon>Coryphoideae</taxon>
        <taxon>Phoeniceae</taxon>
        <taxon>Phoenix</taxon>
    </lineage>
</organism>